<keyword evidence="8" id="KW-0969">Cilium</keyword>
<evidence type="ECO:0000256" key="4">
    <source>
        <dbReference type="ARBA" id="ARBA00024746"/>
    </source>
</evidence>
<evidence type="ECO:0000256" key="3">
    <source>
        <dbReference type="ARBA" id="ARBA00022795"/>
    </source>
</evidence>
<reference evidence="8 9" key="1">
    <citation type="submission" date="2016-10" db="EMBL/GenBank/DDBJ databases">
        <authorList>
            <person name="Varghese N."/>
            <person name="Submissions S."/>
        </authorList>
    </citation>
    <scope>NUCLEOTIDE SEQUENCE [LARGE SCALE GENOMIC DNA]</scope>
    <source>
        <strain evidence="8 9">FF3</strain>
    </source>
</reference>
<dbReference type="GO" id="GO:0044781">
    <property type="term" value="P:bacterial-type flagellum organization"/>
    <property type="evidence" value="ECO:0007669"/>
    <property type="project" value="UniProtKB-UniRule"/>
</dbReference>
<accession>A0A975WCS7</accession>
<dbReference type="AlphaFoldDB" id="A0A975WCS7"/>
<keyword evidence="8" id="KW-0282">Flagellum</keyword>
<dbReference type="InterPro" id="IPR025963">
    <property type="entry name" value="FLgD_Tudor"/>
</dbReference>
<keyword evidence="3 5" id="KW-1005">Bacterial flagellum biogenesis</keyword>
<dbReference type="InterPro" id="IPR025965">
    <property type="entry name" value="FlgD/Vpr_Ig-like"/>
</dbReference>
<protein>
    <recommendedName>
        <fullName evidence="2 5">Basal-body rod modification protein FlgD</fullName>
    </recommendedName>
</protein>
<evidence type="ECO:0000259" key="7">
    <source>
        <dbReference type="Pfam" id="PF13861"/>
    </source>
</evidence>
<dbReference type="GeneID" id="80819772"/>
<dbReference type="InterPro" id="IPR005648">
    <property type="entry name" value="FlgD"/>
</dbReference>
<comment type="function">
    <text evidence="4 5">Required for flagellar hook formation. May act as a scaffolding protein.</text>
</comment>
<evidence type="ECO:0000256" key="2">
    <source>
        <dbReference type="ARBA" id="ARBA00016013"/>
    </source>
</evidence>
<feature type="domain" description="FlgD Tudor-like" evidence="7">
    <location>
        <begin position="87"/>
        <end position="214"/>
    </location>
</feature>
<sequence>MAIDPYGLTGATNGTASGSNNALSQLGEDYQSFITLLTAQIQNQDPLEPMDSTAFVSQLATLTQVEQAVAQNANLEGIAAQLTSLSAISGLNLIGHSVVAPSSEVALSGGGATLGYRLGNEAQLVTMDVTDANGTILRSFYGLPGSTGSLHEVAWDGLDDAGAALPDGQYSVQLTALDLDGNTVTSQTFALAQVTGLTYDQGLAVLQLETGEAVLAGLIEEVR</sequence>
<feature type="domain" description="FlgD/Vpr Ig-like" evidence="6">
    <location>
        <begin position="108"/>
        <end position="177"/>
    </location>
</feature>
<organism evidence="8 9">
    <name type="scientific">Marinovum algicola</name>
    <dbReference type="NCBI Taxonomy" id="42444"/>
    <lineage>
        <taxon>Bacteria</taxon>
        <taxon>Pseudomonadati</taxon>
        <taxon>Pseudomonadota</taxon>
        <taxon>Alphaproteobacteria</taxon>
        <taxon>Rhodobacterales</taxon>
        <taxon>Roseobacteraceae</taxon>
        <taxon>Marinovum</taxon>
    </lineage>
</organism>
<dbReference type="Pfam" id="PF03963">
    <property type="entry name" value="FlgD"/>
    <property type="match status" value="1"/>
</dbReference>
<keyword evidence="8" id="KW-0966">Cell projection</keyword>
<dbReference type="Gene3D" id="2.60.40.4070">
    <property type="match status" value="1"/>
</dbReference>
<proteinExistence type="inferred from homology"/>
<dbReference type="Gene3D" id="2.30.30.910">
    <property type="match status" value="1"/>
</dbReference>
<dbReference type="Pfam" id="PF13861">
    <property type="entry name" value="FLgD_tudor"/>
    <property type="match status" value="1"/>
</dbReference>
<dbReference type="EMBL" id="FNYY01000014">
    <property type="protein sequence ID" value="SEJ93745.1"/>
    <property type="molecule type" value="Genomic_DNA"/>
</dbReference>
<dbReference type="Proteomes" id="UP000182932">
    <property type="component" value="Unassembled WGS sequence"/>
</dbReference>
<evidence type="ECO:0000259" key="6">
    <source>
        <dbReference type="Pfam" id="PF13860"/>
    </source>
</evidence>
<comment type="caution">
    <text evidence="8">The sequence shown here is derived from an EMBL/GenBank/DDBJ whole genome shotgun (WGS) entry which is preliminary data.</text>
</comment>
<evidence type="ECO:0000256" key="1">
    <source>
        <dbReference type="ARBA" id="ARBA00010577"/>
    </source>
</evidence>
<gene>
    <name evidence="8" type="ORF">SAMN04487940_114109</name>
</gene>
<evidence type="ECO:0000313" key="8">
    <source>
        <dbReference type="EMBL" id="SEJ93745.1"/>
    </source>
</evidence>
<evidence type="ECO:0000256" key="5">
    <source>
        <dbReference type="RuleBase" id="RU362076"/>
    </source>
</evidence>
<evidence type="ECO:0000313" key="9">
    <source>
        <dbReference type="Proteomes" id="UP000182932"/>
    </source>
</evidence>
<keyword evidence="9" id="KW-1185">Reference proteome</keyword>
<name>A0A975WCS7_9RHOB</name>
<dbReference type="Pfam" id="PF13860">
    <property type="entry name" value="FlgD_ig"/>
    <property type="match status" value="1"/>
</dbReference>
<dbReference type="RefSeq" id="WP_048535276.1">
    <property type="nucleotide sequence ID" value="NZ_CATLQZ010000011.1"/>
</dbReference>
<comment type="similarity">
    <text evidence="1 5">Belongs to the FlgD family.</text>
</comment>